<feature type="compositionally biased region" description="Polar residues" evidence="7">
    <location>
        <begin position="1"/>
        <end position="12"/>
    </location>
</feature>
<dbReference type="InterPro" id="IPR041400">
    <property type="entry name" value="PARP16_N"/>
</dbReference>
<protein>
    <recommendedName>
        <fullName evidence="6">Poly [ADP-ribose] polymerase</fullName>
        <shortName evidence="6">PARP</shortName>
        <ecNumber evidence="6">2.4.2.-</ecNumber>
    </recommendedName>
</protein>
<dbReference type="PANTHER" id="PTHR21328">
    <property type="entry name" value="POLY ADP-RIBOSE POLYMERASE FAMILY, MEMBER PARP"/>
    <property type="match status" value="1"/>
</dbReference>
<dbReference type="EMBL" id="LR899009">
    <property type="protein sequence ID" value="CAD7077091.1"/>
    <property type="molecule type" value="Genomic_DNA"/>
</dbReference>
<dbReference type="InterPro" id="IPR051838">
    <property type="entry name" value="ARTD_PARP"/>
</dbReference>
<keyword evidence="8" id="KW-1133">Transmembrane helix</keyword>
<evidence type="ECO:0000256" key="2">
    <source>
        <dbReference type="ARBA" id="ARBA00022679"/>
    </source>
</evidence>
<comment type="similarity">
    <text evidence="5">Belongs to the ARTD/PARP family.</text>
</comment>
<keyword evidence="8" id="KW-0472">Membrane</keyword>
<evidence type="ECO:0000256" key="8">
    <source>
        <dbReference type="SAM" id="Phobius"/>
    </source>
</evidence>
<keyword evidence="8" id="KW-0812">Transmembrane</keyword>
<organism evidence="10 11">
    <name type="scientific">Hermetia illucens</name>
    <name type="common">Black soldier fly</name>
    <dbReference type="NCBI Taxonomy" id="343691"/>
    <lineage>
        <taxon>Eukaryota</taxon>
        <taxon>Metazoa</taxon>
        <taxon>Ecdysozoa</taxon>
        <taxon>Arthropoda</taxon>
        <taxon>Hexapoda</taxon>
        <taxon>Insecta</taxon>
        <taxon>Pterygota</taxon>
        <taxon>Neoptera</taxon>
        <taxon>Endopterygota</taxon>
        <taxon>Diptera</taxon>
        <taxon>Brachycera</taxon>
        <taxon>Stratiomyomorpha</taxon>
        <taxon>Stratiomyidae</taxon>
        <taxon>Hermetiinae</taxon>
        <taxon>Hermetia</taxon>
    </lineage>
</organism>
<evidence type="ECO:0000313" key="11">
    <source>
        <dbReference type="Proteomes" id="UP000594454"/>
    </source>
</evidence>
<dbReference type="EC" id="2.4.2.-" evidence="6"/>
<dbReference type="AlphaFoldDB" id="A0A7R8UAD7"/>
<dbReference type="Proteomes" id="UP000594454">
    <property type="component" value="Chromosome 1"/>
</dbReference>
<dbReference type="OrthoDB" id="19501at2759"/>
<dbReference type="Pfam" id="PF18084">
    <property type="entry name" value="ARTD15_N"/>
    <property type="match status" value="1"/>
</dbReference>
<dbReference type="Gene3D" id="3.90.228.10">
    <property type="match status" value="1"/>
</dbReference>
<keyword evidence="2 6" id="KW-0808">Transferase</keyword>
<accession>A0A7R8UAD7</accession>
<dbReference type="InParanoid" id="A0A7R8UAD7"/>
<dbReference type="PROSITE" id="PS51059">
    <property type="entry name" value="PARP_CATALYTIC"/>
    <property type="match status" value="1"/>
</dbReference>
<dbReference type="SUPFAM" id="SSF56399">
    <property type="entry name" value="ADP-ribosylation"/>
    <property type="match status" value="1"/>
</dbReference>
<name>A0A7R8UAD7_HERIL</name>
<feature type="transmembrane region" description="Helical" evidence="8">
    <location>
        <begin position="327"/>
        <end position="344"/>
    </location>
</feature>
<evidence type="ECO:0000256" key="7">
    <source>
        <dbReference type="SAM" id="MobiDB-lite"/>
    </source>
</evidence>
<dbReference type="GO" id="GO:0003950">
    <property type="term" value="F:NAD+ poly-ADP-ribosyltransferase activity"/>
    <property type="evidence" value="ECO:0007669"/>
    <property type="project" value="UniProtKB-UniRule"/>
</dbReference>
<dbReference type="Pfam" id="PF00644">
    <property type="entry name" value="PARP"/>
    <property type="match status" value="1"/>
</dbReference>
<keyword evidence="1 6" id="KW-0328">Glycosyltransferase</keyword>
<keyword evidence="4 6" id="KW-0520">NAD</keyword>
<evidence type="ECO:0000313" key="10">
    <source>
        <dbReference type="EMBL" id="CAD7077091.1"/>
    </source>
</evidence>
<dbReference type="OMA" id="LLYGQSC"/>
<evidence type="ECO:0000256" key="4">
    <source>
        <dbReference type="ARBA" id="ARBA00023027"/>
    </source>
</evidence>
<keyword evidence="11" id="KW-1185">Reference proteome</keyword>
<feature type="domain" description="PARP catalytic" evidence="9">
    <location>
        <begin position="120"/>
        <end position="311"/>
    </location>
</feature>
<dbReference type="GO" id="GO:0016779">
    <property type="term" value="F:nucleotidyltransferase activity"/>
    <property type="evidence" value="ECO:0007669"/>
    <property type="project" value="UniProtKB-KW"/>
</dbReference>
<evidence type="ECO:0000256" key="5">
    <source>
        <dbReference type="ARBA" id="ARBA00024347"/>
    </source>
</evidence>
<gene>
    <name evidence="10" type="ORF">HERILL_LOCUS466</name>
</gene>
<proteinExistence type="inferred from homology"/>
<dbReference type="FunCoup" id="A0A7R8UAD7">
    <property type="interactions" value="104"/>
</dbReference>
<dbReference type="InterPro" id="IPR012317">
    <property type="entry name" value="Poly(ADP-ribose)pol_cat_dom"/>
</dbReference>
<keyword evidence="3" id="KW-0548">Nucleotidyltransferase</keyword>
<evidence type="ECO:0000259" key="9">
    <source>
        <dbReference type="PROSITE" id="PS51059"/>
    </source>
</evidence>
<sequence length="374" mass="41995">MVDSVNRQNYRNIGSEDPGEPNLRNNNMSVAPGSHIAREYVEKICDLKSILGKDLLAADSRWTLFVAAALSYRYDSQLRPLPPKYVINGSFDIDYLVSTINDTPALGFILGTINEGNYDELDVDVVELLHWVLISEKDTTLRTIKESEFDLVLSKVPQVQSVARPTHIFEVCPSPNSKAESKFAKLQEGYTTNFAFHGSKLDSFNSILNHGLQQHMCKNALFGEGIYLSSELSVSLNFSPNGAAWGASKCGPILSCVAICEYIEHPEHLQCHVKTDKKSKVPEKYFVITNNEIVRVRYLLFFGNRSSTSNLLATKNMAISWMSKNKYFLTICCYTLLLASIGIANSGNGMYIRHVISKKTNYLLDVLRKTFYDD</sequence>
<evidence type="ECO:0000256" key="1">
    <source>
        <dbReference type="ARBA" id="ARBA00022676"/>
    </source>
</evidence>
<evidence type="ECO:0000256" key="6">
    <source>
        <dbReference type="RuleBase" id="RU362114"/>
    </source>
</evidence>
<evidence type="ECO:0000256" key="3">
    <source>
        <dbReference type="ARBA" id="ARBA00022695"/>
    </source>
</evidence>
<feature type="region of interest" description="Disordered" evidence="7">
    <location>
        <begin position="1"/>
        <end position="28"/>
    </location>
</feature>
<reference evidence="10 11" key="1">
    <citation type="submission" date="2020-11" db="EMBL/GenBank/DDBJ databases">
        <authorList>
            <person name="Wallbank WR R."/>
            <person name="Pardo Diaz C."/>
            <person name="Kozak K."/>
            <person name="Martin S."/>
            <person name="Jiggins C."/>
            <person name="Moest M."/>
            <person name="Warren A I."/>
            <person name="Generalovic N T."/>
            <person name="Byers J.R.P. K."/>
            <person name="Montejo-Kovacevich G."/>
            <person name="Yen C E."/>
        </authorList>
    </citation>
    <scope>NUCLEOTIDE SEQUENCE [LARGE SCALE GENOMIC DNA]</scope>
</reference>